<organism evidence="1 2">
    <name type="scientific">Aliiroseovarius crassostreae</name>
    <dbReference type="NCBI Taxonomy" id="154981"/>
    <lineage>
        <taxon>Bacteria</taxon>
        <taxon>Pseudomonadati</taxon>
        <taxon>Pseudomonadota</taxon>
        <taxon>Alphaproteobacteria</taxon>
        <taxon>Rhodobacterales</taxon>
        <taxon>Paracoccaceae</taxon>
        <taxon>Aliiroseovarius</taxon>
    </lineage>
</organism>
<evidence type="ECO:0000313" key="2">
    <source>
        <dbReference type="Proteomes" id="UP001057991"/>
    </source>
</evidence>
<keyword evidence="1" id="KW-0614">Plasmid</keyword>
<protein>
    <submittedName>
        <fullName evidence="1">Uncharacterized protein</fullName>
    </submittedName>
</protein>
<accession>A0A9Q9HCM2</accession>
<evidence type="ECO:0000313" key="1">
    <source>
        <dbReference type="EMBL" id="UWP97183.1"/>
    </source>
</evidence>
<dbReference type="RefSeq" id="WP_259807037.1">
    <property type="nucleotide sequence ID" value="NZ_CP080777.1"/>
</dbReference>
<dbReference type="EMBL" id="CP080777">
    <property type="protein sequence ID" value="UWP97183.1"/>
    <property type="molecule type" value="Genomic_DNA"/>
</dbReference>
<dbReference type="Proteomes" id="UP001057991">
    <property type="component" value="Plasmid unnamed1"/>
</dbReference>
<dbReference type="AlphaFoldDB" id="A0A9Q9HCM2"/>
<proteinExistence type="predicted"/>
<reference evidence="1" key="1">
    <citation type="submission" date="2021-08" db="EMBL/GenBank/DDBJ databases">
        <authorList>
            <person name="Nwanade C."/>
            <person name="Wang M."/>
            <person name="Masoudi A."/>
            <person name="Yu Z."/>
            <person name="Liu J."/>
        </authorList>
    </citation>
    <scope>NUCLEOTIDE SEQUENCE</scope>
    <source>
        <strain evidence="1">S056</strain>
        <plasmid evidence="1">unnamed1</plasmid>
    </source>
</reference>
<geneLocation type="plasmid" evidence="1 2">
    <name>unnamed1</name>
</geneLocation>
<gene>
    <name evidence="1" type="ORF">K3X48_15240</name>
</gene>
<name>A0A9Q9HCM2_9RHOB</name>
<sequence>MKLKKDPFHQEIEVSIRLCARQEPGTLNRILKSMGAILHYDVYSFPRLSPGPNWQSENLASVYLFCDGKEVDAQEKVDQIQLRYPLAIIGAEHVNSFASLVAKLSNAFQAEATLDGRVVDADGIVQHCDGLASELMEQWGEEPGSKSLRVLIEENYY</sequence>